<dbReference type="GeneID" id="61927801"/>
<organism evidence="1 2">
    <name type="scientific">Clostridium innocuum</name>
    <dbReference type="NCBI Taxonomy" id="1522"/>
    <lineage>
        <taxon>Bacteria</taxon>
        <taxon>Bacillati</taxon>
        <taxon>Bacillota</taxon>
        <taxon>Clostridia</taxon>
        <taxon>Eubacteriales</taxon>
        <taxon>Clostridiaceae</taxon>
        <taxon>Clostridium</taxon>
    </lineage>
</organism>
<dbReference type="EMBL" id="CP048838">
    <property type="protein sequence ID" value="QJA04483.1"/>
    <property type="molecule type" value="Genomic_DNA"/>
</dbReference>
<evidence type="ECO:0000313" key="1">
    <source>
        <dbReference type="EMBL" id="QJA04483.1"/>
    </source>
</evidence>
<gene>
    <name evidence="1" type="ORF">G4D54_19650</name>
</gene>
<dbReference type="Proteomes" id="UP000503330">
    <property type="component" value="Chromosome"/>
</dbReference>
<sequence length="95" mass="10770">MIYINKKTGEKVRAEQFSQQNIIARYASVKLESKEGAIINMEAGDWIVQCGSKVFVVRKETFNKLYVRAAPRQRLKYADADTVIDWTGAVLMPAT</sequence>
<accession>A0AAP9SH33</accession>
<evidence type="ECO:0000313" key="2">
    <source>
        <dbReference type="Proteomes" id="UP000503330"/>
    </source>
</evidence>
<proteinExistence type="predicted"/>
<name>A0AAP9SH33_CLOIN</name>
<dbReference type="RefSeq" id="WP_008728330.1">
    <property type="nucleotide sequence ID" value="NZ_BAAACC010000023.1"/>
</dbReference>
<dbReference type="AlphaFoldDB" id="A0AAP9SH33"/>
<protein>
    <submittedName>
        <fullName evidence="1">Uncharacterized protein</fullName>
    </submittedName>
</protein>
<reference evidence="1 2" key="1">
    <citation type="submission" date="2020-02" db="EMBL/GenBank/DDBJ databases">
        <authorList>
            <person name="Kociolek L.K."/>
            <person name="Ozer E.A."/>
        </authorList>
    </citation>
    <scope>NUCLEOTIDE SEQUENCE [LARGE SCALE GENOMIC DNA]</scope>
    <source>
        <strain evidence="1 2">ATCC 14501</strain>
    </source>
</reference>